<proteinExistence type="predicted"/>
<accession>A0A7X2ZT30</accession>
<name>A0A7X2ZT30_9FLAO</name>
<evidence type="ECO:0000256" key="1">
    <source>
        <dbReference type="SAM" id="MobiDB-lite"/>
    </source>
</evidence>
<evidence type="ECO:0000313" key="2">
    <source>
        <dbReference type="EMBL" id="MUH35891.1"/>
    </source>
</evidence>
<reference evidence="2 3" key="1">
    <citation type="journal article" date="2019" name="Mar. Drugs">
        <title>Comparative Genomics and CAZyme Genome Repertoires of Marine Zobellia amurskyensis KMM 3526(T) and Zobellia laminariae KMM 3676(T).</title>
        <authorList>
            <person name="Chernysheva N."/>
            <person name="Bystritskaya E."/>
            <person name="Stenkova A."/>
            <person name="Golovkin I."/>
            <person name="Nedashkovskaya O."/>
            <person name="Isaeva M."/>
        </authorList>
    </citation>
    <scope>NUCLEOTIDE SEQUENCE [LARGE SCALE GENOMIC DNA]</scope>
    <source>
        <strain evidence="2 3">KMM 3526</strain>
    </source>
</reference>
<gene>
    <name evidence="2" type="ORF">D9O36_08570</name>
</gene>
<dbReference type="Proteomes" id="UP000540519">
    <property type="component" value="Unassembled WGS sequence"/>
</dbReference>
<dbReference type="AlphaFoldDB" id="A0A7X2ZT30"/>
<evidence type="ECO:0000313" key="3">
    <source>
        <dbReference type="Proteomes" id="UP000540519"/>
    </source>
</evidence>
<protein>
    <recommendedName>
        <fullName evidence="4">Lipocalin-like domain-containing protein</fullName>
    </recommendedName>
</protein>
<evidence type="ECO:0008006" key="4">
    <source>
        <dbReference type="Google" id="ProtNLM"/>
    </source>
</evidence>
<feature type="compositionally biased region" description="Acidic residues" evidence="1">
    <location>
        <begin position="150"/>
        <end position="162"/>
    </location>
</feature>
<keyword evidence="3" id="KW-1185">Reference proteome</keyword>
<feature type="region of interest" description="Disordered" evidence="1">
    <location>
        <begin position="139"/>
        <end position="167"/>
    </location>
</feature>
<sequence>MINCSDDDSSTETEKEAVAEYVTETKTNLLGEWVLISSSINNEIIASSEFEVLKDSRANFNDDDTYSLVYKTGTNSAAGSSISTNTQEGTYTIEGLNKVTFFDSSSEIELIDDTLKVTSVITDASGAEQTRVDIFVRSDNEALDQPEGSNTDEVEVEEETETPADTNTYDGTAVIAKLLGKWELTGATDSCLMKNTIDFQSDSVFEFIQHKTTFGRSDLLKYNIGVSYPMPAEFAASVTKGNETVDFDTNADCSFIKTSLVEYEVTDEKTVELKKSTSAKLVLENDTTLTLIYTYLNVDNEETTIEFTYVKS</sequence>
<dbReference type="EMBL" id="RCNR01000012">
    <property type="protein sequence ID" value="MUH35891.1"/>
    <property type="molecule type" value="Genomic_DNA"/>
</dbReference>
<organism evidence="2 3">
    <name type="scientific">Zobellia amurskyensis</name>
    <dbReference type="NCBI Taxonomy" id="248905"/>
    <lineage>
        <taxon>Bacteria</taxon>
        <taxon>Pseudomonadati</taxon>
        <taxon>Bacteroidota</taxon>
        <taxon>Flavobacteriia</taxon>
        <taxon>Flavobacteriales</taxon>
        <taxon>Flavobacteriaceae</taxon>
        <taxon>Zobellia</taxon>
    </lineage>
</organism>
<comment type="caution">
    <text evidence="2">The sequence shown here is derived from an EMBL/GenBank/DDBJ whole genome shotgun (WGS) entry which is preliminary data.</text>
</comment>